<protein>
    <submittedName>
        <fullName evidence="2">YfhO family protein</fullName>
    </submittedName>
</protein>
<name>A0ABS5R0A8_9LACO</name>
<feature type="transmembrane region" description="Helical" evidence="1">
    <location>
        <begin position="89"/>
        <end position="115"/>
    </location>
</feature>
<feature type="transmembrane region" description="Helical" evidence="1">
    <location>
        <begin position="322"/>
        <end position="341"/>
    </location>
</feature>
<reference evidence="2 3" key="1">
    <citation type="submission" date="2020-02" db="EMBL/GenBank/DDBJ databases">
        <title>Fructobacillus sp. isolated from paper mulberry of Taiwan.</title>
        <authorList>
            <person name="Lin S.-T."/>
        </authorList>
    </citation>
    <scope>NUCLEOTIDE SEQUENCE [LARGE SCALE GENOMIC DNA]</scope>
    <source>
        <strain evidence="2 3">M2-14</strain>
    </source>
</reference>
<feature type="transmembrane region" description="Helical" evidence="1">
    <location>
        <begin position="289"/>
        <end position="310"/>
    </location>
</feature>
<evidence type="ECO:0000313" key="3">
    <source>
        <dbReference type="Proteomes" id="UP001519504"/>
    </source>
</evidence>
<feature type="transmembrane region" description="Helical" evidence="1">
    <location>
        <begin position="353"/>
        <end position="371"/>
    </location>
</feature>
<feature type="transmembrane region" description="Helical" evidence="1">
    <location>
        <begin position="192"/>
        <end position="225"/>
    </location>
</feature>
<dbReference type="RefSeq" id="WP_213809158.1">
    <property type="nucleotide sequence ID" value="NZ_JAAMFK010000004.1"/>
</dbReference>
<keyword evidence="1" id="KW-0472">Membrane</keyword>
<dbReference type="Proteomes" id="UP001519504">
    <property type="component" value="Unassembled WGS sequence"/>
</dbReference>
<comment type="caution">
    <text evidence="2">The sequence shown here is derived from an EMBL/GenBank/DDBJ whole genome shotgun (WGS) entry which is preliminary data.</text>
</comment>
<dbReference type="EMBL" id="JAAMFK010000004">
    <property type="protein sequence ID" value="MBS9338878.1"/>
    <property type="molecule type" value="Genomic_DNA"/>
</dbReference>
<evidence type="ECO:0000313" key="2">
    <source>
        <dbReference type="EMBL" id="MBS9338878.1"/>
    </source>
</evidence>
<keyword evidence="1" id="KW-1133">Transmembrane helix</keyword>
<gene>
    <name evidence="2" type="ORF">G6R29_04470</name>
</gene>
<keyword evidence="3" id="KW-1185">Reference proteome</keyword>
<organism evidence="2 3">
    <name type="scientific">Fructobacillus broussonetiae</name>
    <dbReference type="NCBI Taxonomy" id="2713173"/>
    <lineage>
        <taxon>Bacteria</taxon>
        <taxon>Bacillati</taxon>
        <taxon>Bacillota</taxon>
        <taxon>Bacilli</taxon>
        <taxon>Lactobacillales</taxon>
        <taxon>Lactobacillaceae</taxon>
        <taxon>Fructobacillus</taxon>
    </lineage>
</organism>
<feature type="transmembrane region" description="Helical" evidence="1">
    <location>
        <begin position="12"/>
        <end position="30"/>
    </location>
</feature>
<keyword evidence="1" id="KW-0812">Transmembrane</keyword>
<feature type="transmembrane region" description="Helical" evidence="1">
    <location>
        <begin position="553"/>
        <end position="572"/>
    </location>
</feature>
<sequence length="576" mass="65735">MKLTFNEKIQLGIPVILFGIAMAALLFMVGHNGELFYGADFQFHFNRMYEYHENIRRLNFFPTISTFSANQIGSNVIAMYPSFPTYLGALMLFVFKPILAMYILIWCQFMIQFLITRFVARKMNLENIEATTVAVIFVTSTALVSQSIQQWLLGETFAMSFMPLILLGLYRLATKSVESTKLMSIKENWNELWPLIVGFTAVLYSHVLSLAMVFVYFCIAVLYLLITRKTRVYIVVNVIIAGVITLLLSIAFLIPFLFNSLNNNLQTPEPYPFLDTWAAPKMLEIWNGAFAYSTNTIGLFPVISVILGLFLYPKLTNHVKKVFLLSILLVFNGSFYLWNLIYKSPLGVIQFPHRLLVFAILSLAFLFVFEIRSLYDNSKQRTILLICTAVFSIFSSFYFTKKNWLDGVKANSILVDYTPNEKRPVTMPPVGTYRVNNTGIDNLLKYWVTFGAFDYLPKNNQHDSSLLNHQVQLNSQPVPSTYSSIGNGIKYEGNFGKGNIKLPFITYNSNYEVHDKNGHSLSYSSDQSSQMVVKNTEATNEITVKRKASVLEVVSLIISFITGITLIIYALYRRFK</sequence>
<feature type="transmembrane region" description="Helical" evidence="1">
    <location>
        <begin position="151"/>
        <end position="172"/>
    </location>
</feature>
<feature type="transmembrane region" description="Helical" evidence="1">
    <location>
        <begin position="383"/>
        <end position="400"/>
    </location>
</feature>
<accession>A0ABS5R0A8</accession>
<proteinExistence type="predicted"/>
<feature type="transmembrane region" description="Helical" evidence="1">
    <location>
        <begin position="232"/>
        <end position="258"/>
    </location>
</feature>
<evidence type="ECO:0000256" key="1">
    <source>
        <dbReference type="SAM" id="Phobius"/>
    </source>
</evidence>